<evidence type="ECO:0000256" key="3">
    <source>
        <dbReference type="ARBA" id="ARBA00022764"/>
    </source>
</evidence>
<feature type="chain" id="PRO_5014857983" description="Extracellular solute-binding protein" evidence="4">
    <location>
        <begin position="29"/>
        <end position="429"/>
    </location>
</feature>
<name>A0A2N0DEY4_RHISU</name>
<evidence type="ECO:0000256" key="4">
    <source>
        <dbReference type="SAM" id="SignalP"/>
    </source>
</evidence>
<dbReference type="EMBL" id="PIQN01000003">
    <property type="protein sequence ID" value="PKA44659.1"/>
    <property type="molecule type" value="Genomic_DNA"/>
</dbReference>
<dbReference type="AlphaFoldDB" id="A0A2N0DEY4"/>
<dbReference type="InterPro" id="IPR050490">
    <property type="entry name" value="Bact_solute-bd_prot1"/>
</dbReference>
<dbReference type="GO" id="GO:0042597">
    <property type="term" value="C:periplasmic space"/>
    <property type="evidence" value="ECO:0007669"/>
    <property type="project" value="UniProtKB-SubCell"/>
</dbReference>
<dbReference type="Gene3D" id="3.40.190.10">
    <property type="entry name" value="Periplasmic binding protein-like II"/>
    <property type="match status" value="1"/>
</dbReference>
<feature type="signal peptide" evidence="4">
    <location>
        <begin position="1"/>
        <end position="28"/>
    </location>
</feature>
<proteinExistence type="inferred from homology"/>
<evidence type="ECO:0000313" key="5">
    <source>
        <dbReference type="EMBL" id="PKA44659.1"/>
    </source>
</evidence>
<keyword evidence="4" id="KW-0732">Signal</keyword>
<dbReference type="InterPro" id="IPR006059">
    <property type="entry name" value="SBP"/>
</dbReference>
<dbReference type="Pfam" id="PF01547">
    <property type="entry name" value="SBP_bac_1"/>
    <property type="match status" value="1"/>
</dbReference>
<comment type="similarity">
    <text evidence="2">Belongs to the bacterial solute-binding protein 1 family.</text>
</comment>
<comment type="subcellular location">
    <subcellularLocation>
        <location evidence="1">Periplasm</location>
    </subcellularLocation>
</comment>
<organism evidence="5 6">
    <name type="scientific">Rhizobium sullae</name>
    <name type="common">Rhizobium hedysari</name>
    <dbReference type="NCBI Taxonomy" id="50338"/>
    <lineage>
        <taxon>Bacteria</taxon>
        <taxon>Pseudomonadati</taxon>
        <taxon>Pseudomonadota</taxon>
        <taxon>Alphaproteobacteria</taxon>
        <taxon>Hyphomicrobiales</taxon>
        <taxon>Rhizobiaceae</taxon>
        <taxon>Rhizobium/Agrobacterium group</taxon>
        <taxon>Rhizobium</taxon>
    </lineage>
</organism>
<protein>
    <recommendedName>
        <fullName evidence="7">Extracellular solute-binding protein</fullName>
    </recommendedName>
</protein>
<comment type="caution">
    <text evidence="5">The sequence shown here is derived from an EMBL/GenBank/DDBJ whole genome shotgun (WGS) entry which is preliminary data.</text>
</comment>
<dbReference type="PANTHER" id="PTHR43649:SF12">
    <property type="entry name" value="DIACETYLCHITOBIOSE BINDING PROTEIN DASA"/>
    <property type="match status" value="1"/>
</dbReference>
<evidence type="ECO:0000313" key="6">
    <source>
        <dbReference type="Proteomes" id="UP000232164"/>
    </source>
</evidence>
<keyword evidence="3" id="KW-0574">Periplasm</keyword>
<dbReference type="Proteomes" id="UP000232164">
    <property type="component" value="Unassembled WGS sequence"/>
</dbReference>
<evidence type="ECO:0000256" key="1">
    <source>
        <dbReference type="ARBA" id="ARBA00004418"/>
    </source>
</evidence>
<evidence type="ECO:0008006" key="7">
    <source>
        <dbReference type="Google" id="ProtNLM"/>
    </source>
</evidence>
<gene>
    <name evidence="5" type="ORF">CWR43_02025</name>
</gene>
<reference evidence="5 6" key="1">
    <citation type="submission" date="2017-11" db="EMBL/GenBank/DDBJ databases">
        <authorList>
            <person name="Han C.G."/>
        </authorList>
    </citation>
    <scope>NUCLEOTIDE SEQUENCE [LARGE SCALE GENOMIC DNA]</scope>
    <source>
        <strain evidence="5 6">HCNT1</strain>
    </source>
</reference>
<dbReference type="STRING" id="1041146.GCA_000427985_05487"/>
<accession>A0A2N0DEY4</accession>
<dbReference type="PANTHER" id="PTHR43649">
    <property type="entry name" value="ARABINOSE-BINDING PROTEIN-RELATED"/>
    <property type="match status" value="1"/>
</dbReference>
<dbReference type="SUPFAM" id="SSF53850">
    <property type="entry name" value="Periplasmic binding protein-like II"/>
    <property type="match status" value="1"/>
</dbReference>
<evidence type="ECO:0000256" key="2">
    <source>
        <dbReference type="ARBA" id="ARBA00008520"/>
    </source>
</evidence>
<sequence length="429" mass="46070">MGGGTMKMRKLVTATLAVSMFAMGAARAADLSWMGYSYAEESAKPSVEKIIAGFTAKTGKTVEPIPSAFGDLQKNVFLRARSKTLPSVVQISERWLPSLSKLPGLVDYNTVFGKENLEKIYAPEALAMGQIDGKQLAVPLMSGSIGMVANQAALTKAGITDLPTTVQEFKADLVAIRDKVPNSVPYAMATKNNSDILVDFLTWEYVFGAHVIDPEGKVVVDSDASRKALAFLVDLMKERLVAPEIGRPDARRLVGQSAAAFYLDAPQSRTFLRSFSGQGPAFDANIKPMQVPVVKAGDTPVSIQWAHLIISFAQNSPPTKEDANMQFIAYLGDDAVETQFPVEQSALPGTKSARANPVVASDAYLSAWAKNNTHPRRNEVGIWSNGGELTDILAQEVQAALLGQKSADEAISSMSTRMKASMTKAGHAQ</sequence>
<reference evidence="5 6" key="2">
    <citation type="submission" date="2017-12" db="EMBL/GenBank/DDBJ databases">
        <title>Genome sequence of Rhizobium sullae HCNT1 isolated from Sulla coronaria nodules and featuring peculiar denitrification phenotypes.</title>
        <authorList>
            <person name="De Diego-Diaz B."/>
            <person name="Treu L."/>
            <person name="Campanaro S."/>
            <person name="Da Silva Duarte V."/>
            <person name="Basaglia M."/>
            <person name="Favaro L."/>
            <person name="Casella S."/>
            <person name="Squartini A."/>
        </authorList>
    </citation>
    <scope>NUCLEOTIDE SEQUENCE [LARGE SCALE GENOMIC DNA]</scope>
    <source>
        <strain evidence="5 6">HCNT1</strain>
    </source>
</reference>